<feature type="region of interest" description="Disordered" evidence="1">
    <location>
        <begin position="156"/>
        <end position="187"/>
    </location>
</feature>
<evidence type="ECO:0000313" key="3">
    <source>
        <dbReference type="EMBL" id="SCB59672.1"/>
    </source>
</evidence>
<organism evidence="3 4">
    <name type="scientific">Rhizobium aethiopicum</name>
    <dbReference type="NCBI Taxonomy" id="1138170"/>
    <lineage>
        <taxon>Bacteria</taxon>
        <taxon>Pseudomonadati</taxon>
        <taxon>Pseudomonadota</taxon>
        <taxon>Alphaproteobacteria</taxon>
        <taxon>Hyphomicrobiales</taxon>
        <taxon>Rhizobiaceae</taxon>
        <taxon>Rhizobium/Agrobacterium group</taxon>
        <taxon>Rhizobium</taxon>
    </lineage>
</organism>
<evidence type="ECO:0000313" key="4">
    <source>
        <dbReference type="Proteomes" id="UP000198723"/>
    </source>
</evidence>
<accession>A0A1C3Y5D1</accession>
<dbReference type="InterPro" id="IPR018958">
    <property type="entry name" value="Knr4/Smi1-like_dom"/>
</dbReference>
<evidence type="ECO:0000259" key="2">
    <source>
        <dbReference type="SMART" id="SM00860"/>
    </source>
</evidence>
<name>A0A1C3Y5D1_9HYPH</name>
<sequence length="187" mass="20992">MTILLYENAIRTLRENKMEILGTTCATDEQIRRVEARLRLSLPPSYKQMLSDFGALEFDTTEIYGWLSQGIDAKFTTNVVYATERARDDDRISRTMVPFLASGYGPFFVMDCAEIGADGEAAIYEVSPGGHQKGIDRLADSFGAFLSEEVDRVLQGRDDGWESGEEDLSSPPYSNGGYWKERAKDFD</sequence>
<dbReference type="Gene3D" id="3.40.1580.10">
    <property type="entry name" value="SMI1/KNR4-like"/>
    <property type="match status" value="1"/>
</dbReference>
<dbReference type="Pfam" id="PF14568">
    <property type="entry name" value="SUKH_6"/>
    <property type="match status" value="1"/>
</dbReference>
<dbReference type="RefSeq" id="WP_092751901.1">
    <property type="nucleotide sequence ID" value="NZ_FMAJ01000008.1"/>
</dbReference>
<feature type="domain" description="Knr4/Smi1-like" evidence="2">
    <location>
        <begin position="25"/>
        <end position="148"/>
    </location>
</feature>
<protein>
    <submittedName>
        <fullName evidence="3">SMI1-KNR4 cell-wall</fullName>
    </submittedName>
</protein>
<reference evidence="3 4" key="1">
    <citation type="submission" date="2016-08" db="EMBL/GenBank/DDBJ databases">
        <authorList>
            <person name="Seilhamer J.J."/>
        </authorList>
    </citation>
    <scope>NUCLEOTIDE SEQUENCE [LARGE SCALE GENOMIC DNA]</scope>
    <source>
        <strain evidence="3 4">HBR26</strain>
    </source>
</reference>
<gene>
    <name evidence="3" type="ORF">GA0061105_10828</name>
</gene>
<dbReference type="InterPro" id="IPR037883">
    <property type="entry name" value="Knr4/Smi1-like_sf"/>
</dbReference>
<dbReference type="Proteomes" id="UP000198723">
    <property type="component" value="Unassembled WGS sequence"/>
</dbReference>
<proteinExistence type="predicted"/>
<dbReference type="AlphaFoldDB" id="A0A1C3Y5D1"/>
<dbReference type="SUPFAM" id="SSF160631">
    <property type="entry name" value="SMI1/KNR4-like"/>
    <property type="match status" value="1"/>
</dbReference>
<dbReference type="EMBL" id="FMAJ01000008">
    <property type="protein sequence ID" value="SCB59672.1"/>
    <property type="molecule type" value="Genomic_DNA"/>
</dbReference>
<dbReference type="SMART" id="SM00860">
    <property type="entry name" value="SMI1_KNR4"/>
    <property type="match status" value="1"/>
</dbReference>
<evidence type="ECO:0000256" key="1">
    <source>
        <dbReference type="SAM" id="MobiDB-lite"/>
    </source>
</evidence>